<keyword evidence="2" id="KW-1185">Reference proteome</keyword>
<proteinExistence type="predicted"/>
<dbReference type="Proteomes" id="UP000184096">
    <property type="component" value="Chromosome I"/>
</dbReference>
<gene>
    <name evidence="1" type="ORF">SAMN05444170_5795</name>
</gene>
<protein>
    <submittedName>
        <fullName evidence="1">Uncharacterized protein</fullName>
    </submittedName>
</protein>
<sequence length="115" mass="13002">MKNTISVSGGAMPKIDRAAVMRRAWAIFRQTYKHPLIKFQDIGRGCFAWALRRAWEEAREAWRIAAIPAQVRAERIQALQTSIERASYIDGATWRATIAAYRVELRTLQAVGGGQ</sequence>
<dbReference type="AlphaFoldDB" id="A0A1M7UMH1"/>
<dbReference type="RefSeq" id="WP_244553075.1">
    <property type="nucleotide sequence ID" value="NZ_LT670849.1"/>
</dbReference>
<name>A0A1M7UMH1_9BRAD</name>
<reference evidence="2" key="1">
    <citation type="submission" date="2016-11" db="EMBL/GenBank/DDBJ databases">
        <authorList>
            <person name="Varghese N."/>
            <person name="Submissions S."/>
        </authorList>
    </citation>
    <scope>NUCLEOTIDE SEQUENCE [LARGE SCALE GENOMIC DNA]</scope>
    <source>
        <strain evidence="2">GAS401</strain>
    </source>
</reference>
<dbReference type="EMBL" id="LT670849">
    <property type="protein sequence ID" value="SHN84148.1"/>
    <property type="molecule type" value="Genomic_DNA"/>
</dbReference>
<evidence type="ECO:0000313" key="1">
    <source>
        <dbReference type="EMBL" id="SHN84148.1"/>
    </source>
</evidence>
<organism evidence="1 2">
    <name type="scientific">Bradyrhizobium erythrophlei</name>
    <dbReference type="NCBI Taxonomy" id="1437360"/>
    <lineage>
        <taxon>Bacteria</taxon>
        <taxon>Pseudomonadati</taxon>
        <taxon>Pseudomonadota</taxon>
        <taxon>Alphaproteobacteria</taxon>
        <taxon>Hyphomicrobiales</taxon>
        <taxon>Nitrobacteraceae</taxon>
        <taxon>Bradyrhizobium</taxon>
    </lineage>
</organism>
<evidence type="ECO:0000313" key="2">
    <source>
        <dbReference type="Proteomes" id="UP000184096"/>
    </source>
</evidence>
<accession>A0A1M7UMH1</accession>